<reference evidence="3 4" key="1">
    <citation type="submission" date="2021-06" db="EMBL/GenBank/DDBJ databases">
        <title>Caerostris darwini draft genome.</title>
        <authorList>
            <person name="Kono N."/>
            <person name="Arakawa K."/>
        </authorList>
    </citation>
    <scope>NUCLEOTIDE SEQUENCE [LARGE SCALE GENOMIC DNA]</scope>
</reference>
<name>A0AAV4VV48_9ARAC</name>
<dbReference type="Proteomes" id="UP001054837">
    <property type="component" value="Unassembled WGS sequence"/>
</dbReference>
<feature type="transmembrane region" description="Helical" evidence="1">
    <location>
        <begin position="973"/>
        <end position="998"/>
    </location>
</feature>
<feature type="domain" description="Apple" evidence="2">
    <location>
        <begin position="775"/>
        <end position="858"/>
    </location>
</feature>
<dbReference type="Gene3D" id="3.50.4.10">
    <property type="entry name" value="Hepatocyte Growth Factor"/>
    <property type="match status" value="3"/>
</dbReference>
<dbReference type="PANTHER" id="PTHR36902:SF1">
    <property type="entry name" value="ENRICHED IN SURFACE-LABELED PROTEOME PROTEIN 9"/>
    <property type="match status" value="1"/>
</dbReference>
<evidence type="ECO:0000256" key="1">
    <source>
        <dbReference type="SAM" id="Phobius"/>
    </source>
</evidence>
<comment type="caution">
    <text evidence="3">The sequence shown here is derived from an EMBL/GenBank/DDBJ whole genome shotgun (WGS) entry which is preliminary data.</text>
</comment>
<evidence type="ECO:0000313" key="4">
    <source>
        <dbReference type="Proteomes" id="UP001054837"/>
    </source>
</evidence>
<dbReference type="AlphaFoldDB" id="A0AAV4VV48"/>
<keyword evidence="4" id="KW-1185">Reference proteome</keyword>
<dbReference type="SMART" id="SM00473">
    <property type="entry name" value="PAN_AP"/>
    <property type="match status" value="3"/>
</dbReference>
<evidence type="ECO:0000313" key="3">
    <source>
        <dbReference type="EMBL" id="GIY73651.1"/>
    </source>
</evidence>
<keyword evidence="1" id="KW-0812">Transmembrane</keyword>
<dbReference type="InterPro" id="IPR003609">
    <property type="entry name" value="Pan_app"/>
</dbReference>
<keyword evidence="1" id="KW-1133">Transmembrane helix</keyword>
<gene>
    <name evidence="3" type="primary">X975_08079</name>
    <name evidence="3" type="ORF">CDAR_186591</name>
</gene>
<organism evidence="3 4">
    <name type="scientific">Caerostris darwini</name>
    <dbReference type="NCBI Taxonomy" id="1538125"/>
    <lineage>
        <taxon>Eukaryota</taxon>
        <taxon>Metazoa</taxon>
        <taxon>Ecdysozoa</taxon>
        <taxon>Arthropoda</taxon>
        <taxon>Chelicerata</taxon>
        <taxon>Arachnida</taxon>
        <taxon>Araneae</taxon>
        <taxon>Araneomorphae</taxon>
        <taxon>Entelegynae</taxon>
        <taxon>Araneoidea</taxon>
        <taxon>Araneidae</taxon>
        <taxon>Caerostris</taxon>
    </lineage>
</organism>
<protein>
    <recommendedName>
        <fullName evidence="2">Apple domain-containing protein</fullName>
    </recommendedName>
</protein>
<dbReference type="Pfam" id="PF00024">
    <property type="entry name" value="PAN_1"/>
    <property type="match status" value="1"/>
</dbReference>
<dbReference type="PROSITE" id="PS50948">
    <property type="entry name" value="PAN"/>
    <property type="match status" value="1"/>
</dbReference>
<sequence length="1106" mass="126188">MLMVVEFLLPRLLQKLDSELFSGTKMETRFRRISGVFVLLCMTFSAHAQSDTPFPHIADIEIEFYQTEVTVTNLDQQITALATEYYDNSSPRGKVDILVAGNKQLVYYNNATNQILEVNTTDCEAWDIDESIYSYEPIFYGWLNKKPLVIGPSAPLWYAQDHRDEIKFQGESLIRDIKCQMWALDIVGKKDNVTIVYHFAEEKWTTPYQIKGLRVPVRIEVRGITTRDTKDEEQWMPINQITDFSYFRPTISDWLAFQPPVGIGCPLRKTTRTIPKTPKVFSYSAEVYDVLQAEENEVADVEFQRVWYDSGRKIARLDKFSRQRYTSELYDFNTGVTYSNLNGQTCTIKPLRYSMFELYNGKMMGKFKEPKEVLNLDGEFYYMGQRLIRGIWADSYESIQKDVVFQQKTLAKLVVTVYFSQEFYKIAVNGETESQIPIYYIITGWDKPGHISVNLQYNIFGFDDVIWPQMYQSFQLGRCFPNMKDKSYFILIMNVQPELAATMEKNDDVVMERLRSKITQIAKVSDMRLPLLTADYKASGVFVTGLMLDRPPAIAQFIMENEGDVNTPDPDVRIIPDAHTTENCATACVDEEHFTCTGFYFCNTDCFVKAADLMDPVDVNAKHTILGKCQTWLRAEAQSNSKETPLVDALSLLEKAVLNETFKIVLKLDDIKTDFIPVNDIVIGDGPYTGDNTQDKPYNEVITYAKLNPDDTTTQEIHDVDNINACYKSCKDSDSLNCASFSYCPGADNKQCMISSVLIVDRKHNPDDTKDDKECYVYSLKYMDFYVAYPGRVALISGEDSFTKIKAVEDCAKLCHDEKKFDCRGFEYCRTAKSCVLHSKHVLDMKDGELGTDKKSACTHYAVKYAADYYDMGYTLVKDDSDSRSQLTLEQCSRVCSEEMKSNCKSFNYCPASGPYATDSSCRLSTKLLKDANVPTTTEGKCHHYEKKKVVDDWAKEVKKPAIKPSGYTKKGFTGLVVGMLALGLILGSMGFVIYSYFRARSSGEGKETTLNLTYRLLIIQRGGRLVLEGIKGFIGLYETENAFDKIYSKACCSVPLRYTFICAINKELQSQVENVENQQNHSATKSEWRIQFLLLSLIRLISSFT</sequence>
<evidence type="ECO:0000259" key="2">
    <source>
        <dbReference type="PROSITE" id="PS50948"/>
    </source>
</evidence>
<proteinExistence type="predicted"/>
<dbReference type="InterPro" id="IPR058831">
    <property type="entry name" value="LolA-like_dom_2nd"/>
</dbReference>
<dbReference type="CDD" id="cd01099">
    <property type="entry name" value="PAN_AP_HGF"/>
    <property type="match status" value="2"/>
</dbReference>
<accession>A0AAV4VV48</accession>
<dbReference type="PANTHER" id="PTHR36902">
    <property type="entry name" value="ENRICHED IN SURFACE-LABELED PROTEOME PROTEIN 9"/>
    <property type="match status" value="1"/>
</dbReference>
<dbReference type="SUPFAM" id="SSF57414">
    <property type="entry name" value="Hairpin loop containing domain-like"/>
    <property type="match status" value="2"/>
</dbReference>
<keyword evidence="1" id="KW-0472">Membrane</keyword>
<dbReference type="EMBL" id="BPLQ01013633">
    <property type="protein sequence ID" value="GIY73651.1"/>
    <property type="molecule type" value="Genomic_DNA"/>
</dbReference>
<dbReference type="Pfam" id="PF25898">
    <property type="entry name" value="LolA_2nd_metazoa"/>
    <property type="match status" value="1"/>
</dbReference>